<organism evidence="2 3">
    <name type="scientific">Maribacter algarum</name>
    <name type="common">ex Zhang et al. 2020</name>
    <dbReference type="NCBI Taxonomy" id="2578118"/>
    <lineage>
        <taxon>Bacteria</taxon>
        <taxon>Pseudomonadati</taxon>
        <taxon>Bacteroidota</taxon>
        <taxon>Flavobacteriia</taxon>
        <taxon>Flavobacteriales</taxon>
        <taxon>Flavobacteriaceae</taxon>
        <taxon>Maribacter</taxon>
    </lineage>
</organism>
<keyword evidence="1" id="KW-1133">Transmembrane helix</keyword>
<name>A0A5S3PN43_9FLAO</name>
<sequence length="99" mass="11872">MGFLSKFTKLGRAKDFDYQPRYYKSDKEGNPFKIEYKFDQYRTTAGSNRGLKKKFNNILEDSRRKGDRNMRIRLLVIISILVFIFLYIIDFDLSIFYSS</sequence>
<comment type="caution">
    <text evidence="2">The sequence shown here is derived from an EMBL/GenBank/DDBJ whole genome shotgun (WGS) entry which is preliminary data.</text>
</comment>
<reference evidence="2 3" key="1">
    <citation type="submission" date="2019-05" db="EMBL/GenBank/DDBJ databases">
        <authorList>
            <person name="Zhang J.-Y."/>
            <person name="Feg X."/>
            <person name="Du Z.-J."/>
        </authorList>
    </citation>
    <scope>NUCLEOTIDE SEQUENCE [LARGE SCALE GENOMIC DNA]</scope>
    <source>
        <strain evidence="2 3">RZ26</strain>
    </source>
</reference>
<gene>
    <name evidence="2" type="ORF">FEE95_18340</name>
</gene>
<proteinExistence type="predicted"/>
<keyword evidence="1" id="KW-0812">Transmembrane</keyword>
<evidence type="ECO:0000313" key="2">
    <source>
        <dbReference type="EMBL" id="TMM53856.1"/>
    </source>
</evidence>
<keyword evidence="3" id="KW-1185">Reference proteome</keyword>
<dbReference type="OrthoDB" id="1139505at2"/>
<dbReference type="AlphaFoldDB" id="A0A5S3PN43"/>
<accession>A0A5S3PN43</accession>
<keyword evidence="1" id="KW-0472">Membrane</keyword>
<dbReference type="Proteomes" id="UP000310314">
    <property type="component" value="Unassembled WGS sequence"/>
</dbReference>
<evidence type="ECO:0000313" key="3">
    <source>
        <dbReference type="Proteomes" id="UP000310314"/>
    </source>
</evidence>
<dbReference type="EMBL" id="VATY01000004">
    <property type="protein sequence ID" value="TMM53856.1"/>
    <property type="molecule type" value="Genomic_DNA"/>
</dbReference>
<evidence type="ECO:0000256" key="1">
    <source>
        <dbReference type="SAM" id="Phobius"/>
    </source>
</evidence>
<feature type="transmembrane region" description="Helical" evidence="1">
    <location>
        <begin position="72"/>
        <end position="89"/>
    </location>
</feature>
<protein>
    <submittedName>
        <fullName evidence="2">Riboflavin synthase subunit beta</fullName>
    </submittedName>
</protein>